<protein>
    <submittedName>
        <fullName evidence="7">Diatom spindle kinesin-1</fullName>
    </submittedName>
</protein>
<evidence type="ECO:0000256" key="5">
    <source>
        <dbReference type="SAM" id="MobiDB-lite"/>
    </source>
</evidence>
<dbReference type="PANTHER" id="PTHR28657:SF5">
    <property type="entry name" value="INDOLEAMINE 2,3-DIOXYGENASE"/>
    <property type="match status" value="1"/>
</dbReference>
<accession>A0ABP0QIU4</accession>
<keyword evidence="2" id="KW-0479">Metal-binding</keyword>
<keyword evidence="4" id="KW-0067">ATP-binding</keyword>
<comment type="caution">
    <text evidence="7">The sequence shown here is derived from an EMBL/GenBank/DDBJ whole genome shotgun (WGS) entry which is preliminary data.</text>
</comment>
<organism evidence="7 8">
    <name type="scientific">Durusdinium trenchii</name>
    <dbReference type="NCBI Taxonomy" id="1381693"/>
    <lineage>
        <taxon>Eukaryota</taxon>
        <taxon>Sar</taxon>
        <taxon>Alveolata</taxon>
        <taxon>Dinophyceae</taxon>
        <taxon>Suessiales</taxon>
        <taxon>Symbiodiniaceae</taxon>
        <taxon>Durusdinium</taxon>
    </lineage>
</organism>
<keyword evidence="4" id="KW-0547">Nucleotide-binding</keyword>
<evidence type="ECO:0000256" key="2">
    <source>
        <dbReference type="ARBA" id="ARBA00022723"/>
    </source>
</evidence>
<dbReference type="SUPFAM" id="SSF140959">
    <property type="entry name" value="Indolic compounds 2,3-dioxygenase-like"/>
    <property type="match status" value="1"/>
</dbReference>
<dbReference type="InterPro" id="IPR037217">
    <property type="entry name" value="Trp/Indoleamine_2_3_dOase-like"/>
</dbReference>
<feature type="region of interest" description="Disordered" evidence="5">
    <location>
        <begin position="55"/>
        <end position="111"/>
    </location>
</feature>
<evidence type="ECO:0000256" key="3">
    <source>
        <dbReference type="ARBA" id="ARBA00023004"/>
    </source>
</evidence>
<sequence length="1250" mass="139040">MSDLEAALESLQLATFLPKLRQLGVDNLSQVADLLTSDLAEVGLTRVQTRQLQKLARERGVGVNSDPKESPNSSDDTPGAPELPFRPAPRAQGPFQMSPRGRPSDAEDANEAQEVHIYKPALEGSPQMTEMNAQEKLLLKQLGQRFQLASERKAAAIVWDAPAMRHLNGEALEILDPEHELSEGLSANPLASTSAVVPIVPNSPEEVPATFYRLDFGDSPSVQQQMPEALRKRLENRKEQREREQKKSEKVDKKTESASGSTPSGRRPRPGEEAIVPLVPTLPLETSPTKRSSSIGGTSRRASYREDKHERHEKKSKEKSEEGGRQMFDKNTLRMMHRELFQGAIGRYQQRMLQWVDRGPSALTARTPRRRARSVQVFVRVRPIFDRDMEKGDFDVISVVPGHLVLHSCHFEADLKSPFISHHSFQFDHVFGHTASNKRVYKHAAAEIVQVACEGGIGTIFMFGQTGSGKTHTMCAIEEMATLEVFANISPEDSDDPVIGIQFLELRGDKCFDLLANTKGRDFPELRLREHGGTYRAEGAMELYPRDNEDMRVVLETGHARRKTSATGANAVSSRSHAVCIIRLFQTAGMLVLVDCAGSERKKDSMYHTKERQQESAEINTSLSSLKDCIRALSSQQKVPSHVYRTSSLTKVLADAFICGDRGRLAVICTASPCATDTEHSISTLRLGAALAGFSDTEEKEPLVDLLREHRGQPEVHPSQWNPEQVRAWIAELKGDFAEVLNGLPSNTTGQMLVRFTESRCVQLRVLTDLGGGNARRGQLFFKLLHNVMQRADASRRHGVKGNSLLRSTSADRSFGAAEMRRRRYHLSKAEHRNASVGQADRHATFTCHARDGGFLPDECLERLPSEFDAWEAIASDLPRLNCSKALAARVEALPCLDLEALRKAPRKVLQRAYILLGSLAHSYVHRQEVPWHCLEVAGTNPGTSPTRVHPKSLPRSLAEPWLEVCEQLSMPPVLTSAATDLWNWRKRRDEGAFEPGNLEQRISLTGSNSERMFHMVPCAMQAAASEVVPKIFLSDVLVRGGRQEQLALLLLEVADVLRSFKRLFAQLPKGVDPDVFYNVYRPLLNGFHPNGVTMQVAKPIGSITGVRVESTGLLNDCKGPSAGQSTIILLLDTFLSVPHATPGAAFQDEMLMYMPAEHRQMVLDLRARLREVGSIPDFVKKSQGAAGKQLQEAYNESVEAMCELRRFHLATVRRYLVRLRLQTGALQKAQGPQLGDSFCRECWTPLPHP</sequence>
<dbReference type="InterPro" id="IPR000898">
    <property type="entry name" value="Indolamine_dOase"/>
</dbReference>
<evidence type="ECO:0000256" key="4">
    <source>
        <dbReference type="PROSITE-ProRule" id="PRU00283"/>
    </source>
</evidence>
<comment type="similarity">
    <text evidence="1">Belongs to the indoleamine 2,3-dioxygenase family.</text>
</comment>
<evidence type="ECO:0000313" key="7">
    <source>
        <dbReference type="EMBL" id="CAK9087954.1"/>
    </source>
</evidence>
<dbReference type="PRINTS" id="PR00380">
    <property type="entry name" value="KINESINHEAVY"/>
</dbReference>
<dbReference type="Gene3D" id="3.40.850.10">
    <property type="entry name" value="Kinesin motor domain"/>
    <property type="match status" value="1"/>
</dbReference>
<dbReference type="EMBL" id="CAXAMM010039640">
    <property type="protein sequence ID" value="CAK9087954.1"/>
    <property type="molecule type" value="Genomic_DNA"/>
</dbReference>
<comment type="similarity">
    <text evidence="4">Belongs to the TRAFAC class myosin-kinesin ATPase superfamily. Kinesin family.</text>
</comment>
<reference evidence="7 8" key="1">
    <citation type="submission" date="2024-02" db="EMBL/GenBank/DDBJ databases">
        <authorList>
            <person name="Chen Y."/>
            <person name="Shah S."/>
            <person name="Dougan E. K."/>
            <person name="Thang M."/>
            <person name="Chan C."/>
        </authorList>
    </citation>
    <scope>NUCLEOTIDE SEQUENCE [LARGE SCALE GENOMIC DNA]</scope>
</reference>
<dbReference type="SMART" id="SM00129">
    <property type="entry name" value="KISc"/>
    <property type="match status" value="1"/>
</dbReference>
<feature type="binding site" evidence="4">
    <location>
        <begin position="464"/>
        <end position="471"/>
    </location>
    <ligand>
        <name>ATP</name>
        <dbReference type="ChEBI" id="CHEBI:30616"/>
    </ligand>
</feature>
<dbReference type="Pfam" id="PF01231">
    <property type="entry name" value="IDO"/>
    <property type="match status" value="1"/>
</dbReference>
<feature type="compositionally biased region" description="Basic and acidic residues" evidence="5">
    <location>
        <begin position="303"/>
        <end position="327"/>
    </location>
</feature>
<keyword evidence="3" id="KW-0408">Iron</keyword>
<dbReference type="InterPro" id="IPR036961">
    <property type="entry name" value="Kinesin_motor_dom_sf"/>
</dbReference>
<evidence type="ECO:0000256" key="1">
    <source>
        <dbReference type="ARBA" id="ARBA00007119"/>
    </source>
</evidence>
<keyword evidence="4" id="KW-0505">Motor protein</keyword>
<dbReference type="SUPFAM" id="SSF52540">
    <property type="entry name" value="P-loop containing nucleoside triphosphate hydrolases"/>
    <property type="match status" value="1"/>
</dbReference>
<gene>
    <name evidence="7" type="ORF">SCF082_LOCUS41559</name>
</gene>
<evidence type="ECO:0000259" key="6">
    <source>
        <dbReference type="PROSITE" id="PS50067"/>
    </source>
</evidence>
<dbReference type="InterPro" id="IPR027417">
    <property type="entry name" value="P-loop_NTPase"/>
</dbReference>
<dbReference type="PANTHER" id="PTHR28657">
    <property type="entry name" value="INDOLEAMINE 2,3-DIOXYGENASE"/>
    <property type="match status" value="1"/>
</dbReference>
<feature type="compositionally biased region" description="Polar residues" evidence="5">
    <location>
        <begin position="284"/>
        <end position="301"/>
    </location>
</feature>
<name>A0ABP0QIU4_9DINO</name>
<feature type="compositionally biased region" description="Basic and acidic residues" evidence="5">
    <location>
        <begin position="234"/>
        <end position="256"/>
    </location>
</feature>
<dbReference type="PROSITE" id="PS50067">
    <property type="entry name" value="KINESIN_MOTOR_2"/>
    <property type="match status" value="1"/>
</dbReference>
<dbReference type="InterPro" id="IPR001752">
    <property type="entry name" value="Kinesin_motor_dom"/>
</dbReference>
<proteinExistence type="inferred from homology"/>
<feature type="region of interest" description="Disordered" evidence="5">
    <location>
        <begin position="234"/>
        <end position="327"/>
    </location>
</feature>
<dbReference type="Gene3D" id="1.20.58.480">
    <property type="match status" value="1"/>
</dbReference>
<dbReference type="Pfam" id="PF00225">
    <property type="entry name" value="Kinesin"/>
    <property type="match status" value="1"/>
</dbReference>
<keyword evidence="8" id="KW-1185">Reference proteome</keyword>
<feature type="domain" description="Kinesin motor" evidence="6">
    <location>
        <begin position="374"/>
        <end position="694"/>
    </location>
</feature>
<evidence type="ECO:0000313" key="8">
    <source>
        <dbReference type="Proteomes" id="UP001642464"/>
    </source>
</evidence>
<dbReference type="Proteomes" id="UP001642464">
    <property type="component" value="Unassembled WGS sequence"/>
</dbReference>